<dbReference type="OrthoDB" id="911847at2759"/>
<name>A0A835HW57_9MAGN</name>
<dbReference type="AlphaFoldDB" id="A0A835HW57"/>
<protein>
    <submittedName>
        <fullName evidence="1">Uncharacterized protein</fullName>
    </submittedName>
</protein>
<dbReference type="EMBL" id="JADFTS010000005">
    <property type="protein sequence ID" value="KAF9606826.1"/>
    <property type="molecule type" value="Genomic_DNA"/>
</dbReference>
<proteinExistence type="predicted"/>
<gene>
    <name evidence="1" type="ORF">IFM89_029283</name>
</gene>
<dbReference type="PANTHER" id="PTHR36030">
    <property type="entry name" value="CALMODULIN-BINDING DOMAIN-CONTAINING PROTEIN"/>
    <property type="match status" value="1"/>
</dbReference>
<keyword evidence="2" id="KW-1185">Reference proteome</keyword>
<accession>A0A835HW57</accession>
<reference evidence="1 2" key="1">
    <citation type="submission" date="2020-10" db="EMBL/GenBank/DDBJ databases">
        <title>The Coptis chinensis genome and diversification of protoberbering-type alkaloids.</title>
        <authorList>
            <person name="Wang B."/>
            <person name="Shu S."/>
            <person name="Song C."/>
            <person name="Liu Y."/>
        </authorList>
    </citation>
    <scope>NUCLEOTIDE SEQUENCE [LARGE SCALE GENOMIC DNA]</scope>
    <source>
        <strain evidence="1">HL-2020</strain>
        <tissue evidence="1">Leaf</tissue>
    </source>
</reference>
<evidence type="ECO:0000313" key="1">
    <source>
        <dbReference type="EMBL" id="KAF9606826.1"/>
    </source>
</evidence>
<sequence>MESNGMLRGFVKGMSFTKSSKPSSIMKKCSDVKPSAISSNASATSFHFDKEFAIPPPVHKISHVKSSDSEHDSIGVDNYGSHGAGLATADETVDRRAAAYISNVRERFRQEKVDSDQIAF</sequence>
<dbReference type="PANTHER" id="PTHR36030:SF1">
    <property type="entry name" value="CALMODULIN-BINDING DOMAIN-CONTAINING PROTEIN"/>
    <property type="match status" value="1"/>
</dbReference>
<dbReference type="Proteomes" id="UP000631114">
    <property type="component" value="Unassembled WGS sequence"/>
</dbReference>
<organism evidence="1 2">
    <name type="scientific">Coptis chinensis</name>
    <dbReference type="NCBI Taxonomy" id="261450"/>
    <lineage>
        <taxon>Eukaryota</taxon>
        <taxon>Viridiplantae</taxon>
        <taxon>Streptophyta</taxon>
        <taxon>Embryophyta</taxon>
        <taxon>Tracheophyta</taxon>
        <taxon>Spermatophyta</taxon>
        <taxon>Magnoliopsida</taxon>
        <taxon>Ranunculales</taxon>
        <taxon>Ranunculaceae</taxon>
        <taxon>Coptidoideae</taxon>
        <taxon>Coptis</taxon>
    </lineage>
</organism>
<comment type="caution">
    <text evidence="1">The sequence shown here is derived from an EMBL/GenBank/DDBJ whole genome shotgun (WGS) entry which is preliminary data.</text>
</comment>
<evidence type="ECO:0000313" key="2">
    <source>
        <dbReference type="Proteomes" id="UP000631114"/>
    </source>
</evidence>